<protein>
    <submittedName>
        <fullName evidence="2">Lipocalin-like domain-containing protein</fullName>
    </submittedName>
</protein>
<gene>
    <name evidence="2" type="ORF">HA050_17470</name>
</gene>
<dbReference type="EMBL" id="JAAOLX010000010">
    <property type="protein sequence ID" value="NHQ87901.1"/>
    <property type="molecule type" value="Genomic_DNA"/>
</dbReference>
<evidence type="ECO:0000259" key="1">
    <source>
        <dbReference type="Pfam" id="PF13924"/>
    </source>
</evidence>
<accession>A0ABX0L396</accession>
<dbReference type="RefSeq" id="WP_166828997.1">
    <property type="nucleotide sequence ID" value="NZ_JAAOLX010000010.1"/>
</dbReference>
<sequence length="176" mass="19628">MVNLKAILAGAWVLESYLKRAEDGSVAFPMGEQPQGMIMYTPDGYMSVQIMDSERALFASDNLHEKTAPELSLAAASYFAYSGLYEVEIEPAANGMSEQSFSGLIKHHMQNSLFPNWVGCSLLRRLHLQGDRLELSTCQASSFRGKQMTTHLVWRKRSATMTDSEAVNQQFRLIAA</sequence>
<dbReference type="Pfam" id="PF13924">
    <property type="entry name" value="Lipocalin_5"/>
    <property type="match status" value="1"/>
</dbReference>
<organism evidence="2 3">
    <name type="scientific">Iodobacter violaceini</name>
    <dbReference type="NCBI Taxonomy" id="3044271"/>
    <lineage>
        <taxon>Bacteria</taxon>
        <taxon>Pseudomonadati</taxon>
        <taxon>Pseudomonadota</taxon>
        <taxon>Betaproteobacteria</taxon>
        <taxon>Neisseriales</taxon>
        <taxon>Chitinibacteraceae</taxon>
        <taxon>Iodobacter</taxon>
    </lineage>
</organism>
<keyword evidence="3" id="KW-1185">Reference proteome</keyword>
<evidence type="ECO:0000313" key="2">
    <source>
        <dbReference type="EMBL" id="NHQ87901.1"/>
    </source>
</evidence>
<feature type="domain" description="Lipocalin-like" evidence="1">
    <location>
        <begin position="10"/>
        <end position="156"/>
    </location>
</feature>
<dbReference type="InterPro" id="IPR024311">
    <property type="entry name" value="Lipocalin-like"/>
</dbReference>
<name>A0ABX0L396_9NEIS</name>
<reference evidence="2 3" key="1">
    <citation type="submission" date="2020-03" db="EMBL/GenBank/DDBJ databases">
        <title>Draft genome sequence of environmentally isolated violet-colored cultures.</title>
        <authorList>
            <person name="Wilson H.S."/>
        </authorList>
    </citation>
    <scope>NUCLEOTIDE SEQUENCE [LARGE SCALE GENOMIC DNA]</scope>
    <source>
        <strain evidence="2 3">HSC-16F04</strain>
    </source>
</reference>
<dbReference type="Proteomes" id="UP000712570">
    <property type="component" value="Unassembled WGS sequence"/>
</dbReference>
<evidence type="ECO:0000313" key="3">
    <source>
        <dbReference type="Proteomes" id="UP000712570"/>
    </source>
</evidence>
<comment type="caution">
    <text evidence="2">The sequence shown here is derived from an EMBL/GenBank/DDBJ whole genome shotgun (WGS) entry which is preliminary data.</text>
</comment>
<proteinExistence type="predicted"/>